<dbReference type="Gene3D" id="1.10.340.70">
    <property type="match status" value="1"/>
</dbReference>
<accession>A0A8X6YCK7</accession>
<dbReference type="InterPro" id="IPR041588">
    <property type="entry name" value="Integrase_H2C2"/>
</dbReference>
<dbReference type="Proteomes" id="UP000886998">
    <property type="component" value="Unassembled WGS sequence"/>
</dbReference>
<evidence type="ECO:0000259" key="1">
    <source>
        <dbReference type="Pfam" id="PF17921"/>
    </source>
</evidence>
<evidence type="ECO:0000313" key="2">
    <source>
        <dbReference type="EMBL" id="GFY69803.1"/>
    </source>
</evidence>
<proteinExistence type="predicted"/>
<feature type="domain" description="Integrase zinc-binding" evidence="1">
    <location>
        <begin position="27"/>
        <end position="79"/>
    </location>
</feature>
<reference evidence="2" key="1">
    <citation type="submission" date="2020-08" db="EMBL/GenBank/DDBJ databases">
        <title>Multicomponent nature underlies the extraordinary mechanical properties of spider dragline silk.</title>
        <authorList>
            <person name="Kono N."/>
            <person name="Nakamura H."/>
            <person name="Mori M."/>
            <person name="Yoshida Y."/>
            <person name="Ohtoshi R."/>
            <person name="Malay A.D."/>
            <person name="Moran D.A.P."/>
            <person name="Tomita M."/>
            <person name="Numata K."/>
            <person name="Arakawa K."/>
        </authorList>
    </citation>
    <scope>NUCLEOTIDE SEQUENCE</scope>
</reference>
<organism evidence="2 3">
    <name type="scientific">Trichonephila inaurata madagascariensis</name>
    <dbReference type="NCBI Taxonomy" id="2747483"/>
    <lineage>
        <taxon>Eukaryota</taxon>
        <taxon>Metazoa</taxon>
        <taxon>Ecdysozoa</taxon>
        <taxon>Arthropoda</taxon>
        <taxon>Chelicerata</taxon>
        <taxon>Arachnida</taxon>
        <taxon>Araneae</taxon>
        <taxon>Araneomorphae</taxon>
        <taxon>Entelegynae</taxon>
        <taxon>Araneoidea</taxon>
        <taxon>Nephilidae</taxon>
        <taxon>Trichonephila</taxon>
        <taxon>Trichonephila inaurata</taxon>
    </lineage>
</organism>
<comment type="caution">
    <text evidence="2">The sequence shown here is derived from an EMBL/GenBank/DDBJ whole genome shotgun (WGS) entry which is preliminary data.</text>
</comment>
<dbReference type="EMBL" id="BMAV01017810">
    <property type="protein sequence ID" value="GFY69803.1"/>
    <property type="molecule type" value="Genomic_DNA"/>
</dbReference>
<dbReference type="PANTHER" id="PTHR47331">
    <property type="entry name" value="PHD-TYPE DOMAIN-CONTAINING PROTEIN"/>
    <property type="match status" value="1"/>
</dbReference>
<keyword evidence="3" id="KW-1185">Reference proteome</keyword>
<evidence type="ECO:0000313" key="3">
    <source>
        <dbReference type="Proteomes" id="UP000886998"/>
    </source>
</evidence>
<dbReference type="Pfam" id="PF17921">
    <property type="entry name" value="Integrase_H2C2"/>
    <property type="match status" value="1"/>
</dbReference>
<dbReference type="OrthoDB" id="6414513at2759"/>
<name>A0A8X6YCK7_9ARAC</name>
<dbReference type="AlphaFoldDB" id="A0A8X6YCK7"/>
<sequence length="138" mass="15734">MKVKTKLILGEDSDDFQSPVVLPDTPIVRLYIEYVHKTMMHSGVQTTPNRIREHYWVPHGRGISRKVVSKCVVCKRHSNKPVQPDTAPLPLDRRKRVAAFQVTGVPYLGNGPGEKMPGAFSHKKPRPYTNRSYLLYIL</sequence>
<protein>
    <submittedName>
        <fullName evidence="2">Integrase_H2C2 domain-containing protein</fullName>
    </submittedName>
</protein>
<gene>
    <name evidence="2" type="primary">AVEN_149792_1</name>
    <name evidence="2" type="ORF">TNIN_434231</name>
</gene>